<proteinExistence type="predicted"/>
<reference evidence="2 3" key="1">
    <citation type="submission" date="2024-04" db="EMBL/GenBank/DDBJ databases">
        <title>Phyllosticta paracitricarpa is synonymous to the EU quarantine fungus P. citricarpa based on phylogenomic analyses.</title>
        <authorList>
            <consortium name="Lawrence Berkeley National Laboratory"/>
            <person name="Van Ingen-Buijs V.A."/>
            <person name="Van Westerhoven A.C."/>
            <person name="Haridas S."/>
            <person name="Skiadas P."/>
            <person name="Martin F."/>
            <person name="Groenewald J.Z."/>
            <person name="Crous P.W."/>
            <person name="Seidl M.F."/>
        </authorList>
    </citation>
    <scope>NUCLEOTIDE SEQUENCE [LARGE SCALE GENOMIC DNA]</scope>
    <source>
        <strain evidence="2 3">CBS 123374</strain>
    </source>
</reference>
<protein>
    <submittedName>
        <fullName evidence="2">Uncharacterized protein</fullName>
    </submittedName>
</protein>
<name>A0ABR1YG73_9PEZI</name>
<organism evidence="2 3">
    <name type="scientific">Phyllosticta capitalensis</name>
    <dbReference type="NCBI Taxonomy" id="121624"/>
    <lineage>
        <taxon>Eukaryota</taxon>
        <taxon>Fungi</taxon>
        <taxon>Dikarya</taxon>
        <taxon>Ascomycota</taxon>
        <taxon>Pezizomycotina</taxon>
        <taxon>Dothideomycetes</taxon>
        <taxon>Dothideomycetes incertae sedis</taxon>
        <taxon>Botryosphaeriales</taxon>
        <taxon>Phyllostictaceae</taxon>
        <taxon>Phyllosticta</taxon>
    </lineage>
</organism>
<evidence type="ECO:0000256" key="1">
    <source>
        <dbReference type="SAM" id="MobiDB-lite"/>
    </source>
</evidence>
<feature type="region of interest" description="Disordered" evidence="1">
    <location>
        <begin position="83"/>
        <end position="125"/>
    </location>
</feature>
<gene>
    <name evidence="2" type="ORF">HDK90DRAFT_343367</name>
</gene>
<evidence type="ECO:0000313" key="2">
    <source>
        <dbReference type="EMBL" id="KAK8228986.1"/>
    </source>
</evidence>
<evidence type="ECO:0000313" key="3">
    <source>
        <dbReference type="Proteomes" id="UP001492380"/>
    </source>
</evidence>
<accession>A0ABR1YG73</accession>
<feature type="compositionally biased region" description="Polar residues" evidence="1">
    <location>
        <begin position="110"/>
        <end position="125"/>
    </location>
</feature>
<dbReference type="EMBL" id="JBBWRZ010000009">
    <property type="protein sequence ID" value="KAK8228986.1"/>
    <property type="molecule type" value="Genomic_DNA"/>
</dbReference>
<dbReference type="Proteomes" id="UP001492380">
    <property type="component" value="Unassembled WGS sequence"/>
</dbReference>
<comment type="caution">
    <text evidence="2">The sequence shown here is derived from an EMBL/GenBank/DDBJ whole genome shotgun (WGS) entry which is preliminary data.</text>
</comment>
<keyword evidence="3" id="KW-1185">Reference proteome</keyword>
<sequence length="125" mass="14133">MPANGKRKPEHERVSALFSFFLTASSSPLWLTSNKGSRIQEPFLNRSHQHHHPTAVPSITIQTRGRVERPTCRLRLCLASRPSSLRHNPGRLRPQLSVPSTRADMKAYARQQSVSKRQLLTTTKG</sequence>